<dbReference type="InterPro" id="IPR050319">
    <property type="entry name" value="ABC_transp_ATP-bind"/>
</dbReference>
<name>A0A382HHY6_9ZZZZ</name>
<dbReference type="Gene3D" id="3.40.50.300">
    <property type="entry name" value="P-loop containing nucleotide triphosphate hydrolases"/>
    <property type="match status" value="2"/>
</dbReference>
<evidence type="ECO:0000256" key="3">
    <source>
        <dbReference type="ARBA" id="ARBA00022741"/>
    </source>
</evidence>
<dbReference type="CDD" id="cd03257">
    <property type="entry name" value="ABC_NikE_OppD_transporters"/>
    <property type="match status" value="2"/>
</dbReference>
<reference evidence="6" key="1">
    <citation type="submission" date="2018-05" db="EMBL/GenBank/DDBJ databases">
        <authorList>
            <person name="Lanie J.A."/>
            <person name="Ng W.-L."/>
            <person name="Kazmierczak K.M."/>
            <person name="Andrzejewski T.M."/>
            <person name="Davidsen T.M."/>
            <person name="Wayne K.J."/>
            <person name="Tettelin H."/>
            <person name="Glass J.I."/>
            <person name="Rusch D."/>
            <person name="Podicherti R."/>
            <person name="Tsui H.-C.T."/>
            <person name="Winkler M.E."/>
        </authorList>
    </citation>
    <scope>NUCLEOTIDE SEQUENCE</scope>
</reference>
<dbReference type="InterPro" id="IPR003439">
    <property type="entry name" value="ABC_transporter-like_ATP-bd"/>
</dbReference>
<feature type="non-terminal residue" evidence="6">
    <location>
        <position position="468"/>
    </location>
</feature>
<dbReference type="GO" id="GO:0055085">
    <property type="term" value="P:transmembrane transport"/>
    <property type="evidence" value="ECO:0007669"/>
    <property type="project" value="UniProtKB-ARBA"/>
</dbReference>
<dbReference type="InterPro" id="IPR013563">
    <property type="entry name" value="Oligopep_ABC_C"/>
</dbReference>
<evidence type="ECO:0000256" key="4">
    <source>
        <dbReference type="ARBA" id="ARBA00022840"/>
    </source>
</evidence>
<dbReference type="NCBIfam" id="NF008453">
    <property type="entry name" value="PRK11308.1"/>
    <property type="match status" value="2"/>
</dbReference>
<dbReference type="SUPFAM" id="SSF52540">
    <property type="entry name" value="P-loop containing nucleoside triphosphate hydrolases"/>
    <property type="match status" value="2"/>
</dbReference>
<dbReference type="Pfam" id="PF00005">
    <property type="entry name" value="ABC_tran"/>
    <property type="match status" value="2"/>
</dbReference>
<dbReference type="PANTHER" id="PTHR43776">
    <property type="entry name" value="TRANSPORT ATP-BINDING PROTEIN"/>
    <property type="match status" value="1"/>
</dbReference>
<dbReference type="SMART" id="SM00382">
    <property type="entry name" value="AAA"/>
    <property type="match status" value="2"/>
</dbReference>
<protein>
    <recommendedName>
        <fullName evidence="5">ABC transporter domain-containing protein</fullName>
    </recommendedName>
</protein>
<dbReference type="EMBL" id="UINC01061395">
    <property type="protein sequence ID" value="SVB86928.1"/>
    <property type="molecule type" value="Genomic_DNA"/>
</dbReference>
<comment type="similarity">
    <text evidence="1">Belongs to the ABC transporter superfamily.</text>
</comment>
<keyword evidence="3" id="KW-0547">Nucleotide-binding</keyword>
<dbReference type="GO" id="GO:0005524">
    <property type="term" value="F:ATP binding"/>
    <property type="evidence" value="ECO:0007669"/>
    <property type="project" value="UniProtKB-KW"/>
</dbReference>
<dbReference type="Pfam" id="PF08352">
    <property type="entry name" value="oligo_HPY"/>
    <property type="match status" value="1"/>
</dbReference>
<dbReference type="InterPro" id="IPR027417">
    <property type="entry name" value="P-loop_NTPase"/>
</dbReference>
<evidence type="ECO:0000313" key="6">
    <source>
        <dbReference type="EMBL" id="SVB86928.1"/>
    </source>
</evidence>
<dbReference type="PROSITE" id="PS00211">
    <property type="entry name" value="ABC_TRANSPORTER_1"/>
    <property type="match status" value="2"/>
</dbReference>
<keyword evidence="4" id="KW-0067">ATP-binding</keyword>
<evidence type="ECO:0000256" key="2">
    <source>
        <dbReference type="ARBA" id="ARBA00022448"/>
    </source>
</evidence>
<evidence type="ECO:0000256" key="1">
    <source>
        <dbReference type="ARBA" id="ARBA00005417"/>
    </source>
</evidence>
<dbReference type="PANTHER" id="PTHR43776:SF7">
    <property type="entry name" value="D,D-DIPEPTIDE TRANSPORT ATP-BINDING PROTEIN DDPF-RELATED"/>
    <property type="match status" value="1"/>
</dbReference>
<dbReference type="AlphaFoldDB" id="A0A382HHY6"/>
<keyword evidence="2" id="KW-0813">Transport</keyword>
<organism evidence="6">
    <name type="scientific">marine metagenome</name>
    <dbReference type="NCBI Taxonomy" id="408172"/>
    <lineage>
        <taxon>unclassified sequences</taxon>
        <taxon>metagenomes</taxon>
        <taxon>ecological metagenomes</taxon>
    </lineage>
</organism>
<proteinExistence type="inferred from homology"/>
<feature type="domain" description="ABC transporter" evidence="5">
    <location>
        <begin position="211"/>
        <end position="460"/>
    </location>
</feature>
<dbReference type="GO" id="GO:0016887">
    <property type="term" value="F:ATP hydrolysis activity"/>
    <property type="evidence" value="ECO:0007669"/>
    <property type="project" value="InterPro"/>
</dbReference>
<dbReference type="InterPro" id="IPR017871">
    <property type="entry name" value="ABC_transporter-like_CS"/>
</dbReference>
<dbReference type="PROSITE" id="PS50893">
    <property type="entry name" value="ABC_TRANSPORTER_2"/>
    <property type="match status" value="1"/>
</dbReference>
<gene>
    <name evidence="6" type="ORF">METZ01_LOCUS239782</name>
</gene>
<dbReference type="FunFam" id="3.40.50.300:FF:000016">
    <property type="entry name" value="Oligopeptide ABC transporter ATP-binding component"/>
    <property type="match status" value="1"/>
</dbReference>
<accession>A0A382HHY6</accession>
<evidence type="ECO:0000259" key="5">
    <source>
        <dbReference type="PROSITE" id="PS50893"/>
    </source>
</evidence>
<dbReference type="InterPro" id="IPR003593">
    <property type="entry name" value="AAA+_ATPase"/>
</dbReference>
<dbReference type="GO" id="GO:0015833">
    <property type="term" value="P:peptide transport"/>
    <property type="evidence" value="ECO:0007669"/>
    <property type="project" value="InterPro"/>
</dbReference>
<feature type="non-terminal residue" evidence="6">
    <location>
        <position position="1"/>
    </location>
</feature>
<sequence length="468" mass="51482">GISMVFQDPMTSLNPYLTIGNQMRQVLQRHLGLSRRKAHDQARAMFEMVRIPEAEHQLNMHPHELSGGMRQRVMMAMALSCRPGLLIADEPTTALDVTVQAQILALMQELKAEVNTSILLITHDMGVVAGNTDRVLVMRDGECREYDSVDNIFYRPTNKCTRELLAAVPRLDDTILERLPAGDAAANKTGTAVAASEQRRPDCAKRALLTVDRLGVRFRVTQPGLLAPARPLVAVDDVSFKLAVGETLGVVGESGCGKSSLARAVLQLIPEASGRVCFLGRDLAQLEGTELRNMRRDMQVIFQDPQASLDPRMTIAQIVGESLDTFHSDLNQAERNDCVVSALLRVGLDAEHLNRYPHEFSGGQAQRIGIARALVFGPKLIVCDEPVSALDVSIQGQIINLLMGLQAERGLALIFIAHDLAVVRHISHRVMVMYLGRAVEIADRQSLYGRPRHPYTRALVNAVPIPDP</sequence>